<dbReference type="AlphaFoldDB" id="A0A498J9I4"/>
<dbReference type="Proteomes" id="UP000290289">
    <property type="component" value="Chromosome 8"/>
</dbReference>
<keyword evidence="2" id="KW-1185">Reference proteome</keyword>
<evidence type="ECO:0000313" key="1">
    <source>
        <dbReference type="EMBL" id="RXH91377.1"/>
    </source>
</evidence>
<comment type="caution">
    <text evidence="1">The sequence shown here is derived from an EMBL/GenBank/DDBJ whole genome shotgun (WGS) entry which is preliminary data.</text>
</comment>
<gene>
    <name evidence="1" type="ORF">DVH24_020400</name>
</gene>
<protein>
    <submittedName>
        <fullName evidence="1">Uncharacterized protein</fullName>
    </submittedName>
</protein>
<evidence type="ECO:0000313" key="2">
    <source>
        <dbReference type="Proteomes" id="UP000290289"/>
    </source>
</evidence>
<reference evidence="1 2" key="1">
    <citation type="submission" date="2018-10" db="EMBL/GenBank/DDBJ databases">
        <title>A high-quality apple genome assembly.</title>
        <authorList>
            <person name="Hu J."/>
        </authorList>
    </citation>
    <scope>NUCLEOTIDE SEQUENCE [LARGE SCALE GENOMIC DNA]</scope>
    <source>
        <strain evidence="2">cv. HFTH1</strain>
        <tissue evidence="1">Young leaf</tissue>
    </source>
</reference>
<organism evidence="1 2">
    <name type="scientific">Malus domestica</name>
    <name type="common">Apple</name>
    <name type="synonym">Pyrus malus</name>
    <dbReference type="NCBI Taxonomy" id="3750"/>
    <lineage>
        <taxon>Eukaryota</taxon>
        <taxon>Viridiplantae</taxon>
        <taxon>Streptophyta</taxon>
        <taxon>Embryophyta</taxon>
        <taxon>Tracheophyta</taxon>
        <taxon>Spermatophyta</taxon>
        <taxon>Magnoliopsida</taxon>
        <taxon>eudicotyledons</taxon>
        <taxon>Gunneridae</taxon>
        <taxon>Pentapetalae</taxon>
        <taxon>rosids</taxon>
        <taxon>fabids</taxon>
        <taxon>Rosales</taxon>
        <taxon>Rosaceae</taxon>
        <taxon>Amygdaloideae</taxon>
        <taxon>Maleae</taxon>
        <taxon>Malus</taxon>
    </lineage>
</organism>
<name>A0A498J9I4_MALDO</name>
<proteinExistence type="predicted"/>
<dbReference type="EMBL" id="RDQH01000334">
    <property type="protein sequence ID" value="RXH91377.1"/>
    <property type="molecule type" value="Genomic_DNA"/>
</dbReference>
<accession>A0A498J9I4</accession>
<sequence length="134" mass="14730">MYDVWDVRNLEPVLSTALFTGLAEFLKAQLPVVVGSAHPHCIIARNFHGDFVAARVARFENVFSPAHIEALATREGLSLCVERGYQNFLLGSDFFRIVTALREPLVNRFFIGPVIEDAKANSSSITGGSSAHVR</sequence>